<proteinExistence type="predicted"/>
<accession>A0AAV9GCN7</accession>
<dbReference type="Proteomes" id="UP001321760">
    <property type="component" value="Unassembled WGS sequence"/>
</dbReference>
<gene>
    <name evidence="2" type="ORF">QBC34DRAFT_412874</name>
</gene>
<comment type="caution">
    <text evidence="2">The sequence shown here is derived from an EMBL/GenBank/DDBJ whole genome shotgun (WGS) entry which is preliminary data.</text>
</comment>
<name>A0AAV9GCN7_9PEZI</name>
<evidence type="ECO:0000313" key="2">
    <source>
        <dbReference type="EMBL" id="KAK4445665.1"/>
    </source>
</evidence>
<evidence type="ECO:0000256" key="1">
    <source>
        <dbReference type="SAM" id="MobiDB-lite"/>
    </source>
</evidence>
<dbReference type="EMBL" id="MU865963">
    <property type="protein sequence ID" value="KAK4445665.1"/>
    <property type="molecule type" value="Genomic_DNA"/>
</dbReference>
<dbReference type="AlphaFoldDB" id="A0AAV9GCN7"/>
<reference evidence="2" key="2">
    <citation type="submission" date="2023-05" db="EMBL/GenBank/DDBJ databases">
        <authorList>
            <consortium name="Lawrence Berkeley National Laboratory"/>
            <person name="Steindorff A."/>
            <person name="Hensen N."/>
            <person name="Bonometti L."/>
            <person name="Westerberg I."/>
            <person name="Brannstrom I.O."/>
            <person name="Guillou S."/>
            <person name="Cros-Aarteil S."/>
            <person name="Calhoun S."/>
            <person name="Haridas S."/>
            <person name="Kuo A."/>
            <person name="Mondo S."/>
            <person name="Pangilinan J."/>
            <person name="Riley R."/>
            <person name="Labutti K."/>
            <person name="Andreopoulos B."/>
            <person name="Lipzen A."/>
            <person name="Chen C."/>
            <person name="Yanf M."/>
            <person name="Daum C."/>
            <person name="Ng V."/>
            <person name="Clum A."/>
            <person name="Ohm R."/>
            <person name="Martin F."/>
            <person name="Silar P."/>
            <person name="Natvig D."/>
            <person name="Lalanne C."/>
            <person name="Gautier V."/>
            <person name="Ament-Velasquez S.L."/>
            <person name="Kruys A."/>
            <person name="Hutchinson M.I."/>
            <person name="Powell A.J."/>
            <person name="Barry K."/>
            <person name="Miller A.N."/>
            <person name="Grigoriev I.V."/>
            <person name="Debuchy R."/>
            <person name="Gladieux P."/>
            <person name="Thoren M.H."/>
            <person name="Johannesson H."/>
        </authorList>
    </citation>
    <scope>NUCLEOTIDE SEQUENCE</scope>
    <source>
        <strain evidence="2">PSN243</strain>
    </source>
</reference>
<feature type="region of interest" description="Disordered" evidence="1">
    <location>
        <begin position="1"/>
        <end position="43"/>
    </location>
</feature>
<protein>
    <submittedName>
        <fullName evidence="2">Uncharacterized protein</fullName>
    </submittedName>
</protein>
<evidence type="ECO:0000313" key="3">
    <source>
        <dbReference type="Proteomes" id="UP001321760"/>
    </source>
</evidence>
<reference evidence="2" key="1">
    <citation type="journal article" date="2023" name="Mol. Phylogenet. Evol.">
        <title>Genome-scale phylogeny and comparative genomics of the fungal order Sordariales.</title>
        <authorList>
            <person name="Hensen N."/>
            <person name="Bonometti L."/>
            <person name="Westerberg I."/>
            <person name="Brannstrom I.O."/>
            <person name="Guillou S."/>
            <person name="Cros-Aarteil S."/>
            <person name="Calhoun S."/>
            <person name="Haridas S."/>
            <person name="Kuo A."/>
            <person name="Mondo S."/>
            <person name="Pangilinan J."/>
            <person name="Riley R."/>
            <person name="LaButti K."/>
            <person name="Andreopoulos B."/>
            <person name="Lipzen A."/>
            <person name="Chen C."/>
            <person name="Yan M."/>
            <person name="Daum C."/>
            <person name="Ng V."/>
            <person name="Clum A."/>
            <person name="Steindorff A."/>
            <person name="Ohm R.A."/>
            <person name="Martin F."/>
            <person name="Silar P."/>
            <person name="Natvig D.O."/>
            <person name="Lalanne C."/>
            <person name="Gautier V."/>
            <person name="Ament-Velasquez S.L."/>
            <person name="Kruys A."/>
            <person name="Hutchinson M.I."/>
            <person name="Powell A.J."/>
            <person name="Barry K."/>
            <person name="Miller A.N."/>
            <person name="Grigoriev I.V."/>
            <person name="Debuchy R."/>
            <person name="Gladieux P."/>
            <person name="Hiltunen Thoren M."/>
            <person name="Johannesson H."/>
        </authorList>
    </citation>
    <scope>NUCLEOTIDE SEQUENCE</scope>
    <source>
        <strain evidence="2">PSN243</strain>
    </source>
</reference>
<organism evidence="2 3">
    <name type="scientific">Podospora aff. communis PSN243</name>
    <dbReference type="NCBI Taxonomy" id="3040156"/>
    <lineage>
        <taxon>Eukaryota</taxon>
        <taxon>Fungi</taxon>
        <taxon>Dikarya</taxon>
        <taxon>Ascomycota</taxon>
        <taxon>Pezizomycotina</taxon>
        <taxon>Sordariomycetes</taxon>
        <taxon>Sordariomycetidae</taxon>
        <taxon>Sordariales</taxon>
        <taxon>Podosporaceae</taxon>
        <taxon>Podospora</taxon>
    </lineage>
</organism>
<sequence>MGCQRTTNHDVRPSGKCKPRRIPMSGWAEENCPSPTPRQGSHGEGFLIMTLQPRSQSPASLLLPSTLSGASSGTIIALTVRRAVQPAPSHDNSTRLQNRLTSSSLSDHFQLCVVQLVKCNTACLSACSPQTVLFSLRNAFAHPLFRLCFSPPPCWERGGPRPIVQQQTGNAIRHQHRWGEGKMLGKNAVQVPVPRICGDLPMPHAIPSSKGFWRVFWNLGSAALTCCLVVCVGSAGEGCVGSSMMP</sequence>
<keyword evidence="3" id="KW-1185">Reference proteome</keyword>